<protein>
    <recommendedName>
        <fullName evidence="4">HupE / UreJ protein</fullName>
    </recommendedName>
</protein>
<accession>A0A0P1EL71</accession>
<feature type="transmembrane region" description="Helical" evidence="1">
    <location>
        <begin position="218"/>
        <end position="241"/>
    </location>
</feature>
<keyword evidence="1" id="KW-0472">Membrane</keyword>
<evidence type="ECO:0000313" key="3">
    <source>
        <dbReference type="Proteomes" id="UP000050786"/>
    </source>
</evidence>
<keyword evidence="3" id="KW-1185">Reference proteome</keyword>
<dbReference type="Proteomes" id="UP000050786">
    <property type="component" value="Unassembled WGS sequence"/>
</dbReference>
<dbReference type="InterPro" id="IPR032809">
    <property type="entry name" value="Put_HupE_UreJ"/>
</dbReference>
<keyword evidence="1" id="KW-0812">Transmembrane</keyword>
<evidence type="ECO:0008006" key="4">
    <source>
        <dbReference type="Google" id="ProtNLM"/>
    </source>
</evidence>
<feature type="transmembrane region" description="Helical" evidence="1">
    <location>
        <begin position="288"/>
        <end position="306"/>
    </location>
</feature>
<sequence length="417" mass="46592">MQNADRESTTRAANWTNSFSGSLTALFLWVGGLILVAFATPVHAHKFNESYVYFDVTDDTLSGRIEATLTDLTRIQLGAPEVSTSLTEDEVRKSQEFFFEYFENRMKLLSDGQALQVEFDDISFFDSSVDTFAQLHFTVLDIEQTPTTIEMAYDGLFSDVDPTHRGYALIGSNTRNGMDENEAYISLIFAPGDGSKALYLNDEPVGDIARTFFVHGVWHIWLGFDHVLFLVTLLLGAVMRIENRHWVPSENIRESLLETVKIVTVFTIAHTITLCLATFEVITLPVTLVEAVIAFSIAAVAVGNLVPRFHASSWKVVFLFGIFHGFGFANVLEPLGLDPTRKALGLATFNIGVEVGQLAIVVVLFPIFFALRRLTAYRVVFLQFGSVALIAIAMFWFYERTIGWFPQFGDAVVMVTQ</sequence>
<evidence type="ECO:0000256" key="1">
    <source>
        <dbReference type="SAM" id="Phobius"/>
    </source>
</evidence>
<dbReference type="AlphaFoldDB" id="A0A0P1EL71"/>
<gene>
    <name evidence="2" type="ORF">RUM4293_00006</name>
</gene>
<dbReference type="EMBL" id="CYPS01000003">
    <property type="protein sequence ID" value="CUH41142.1"/>
    <property type="molecule type" value="Genomic_DNA"/>
</dbReference>
<dbReference type="RefSeq" id="WP_058271307.1">
    <property type="nucleotide sequence ID" value="NZ_CYPS01000003.1"/>
</dbReference>
<name>A0A0P1EL71_9RHOB</name>
<evidence type="ECO:0000313" key="2">
    <source>
        <dbReference type="EMBL" id="CUH41142.1"/>
    </source>
</evidence>
<feature type="transmembrane region" description="Helical" evidence="1">
    <location>
        <begin position="344"/>
        <end position="369"/>
    </location>
</feature>
<dbReference type="Pfam" id="PF13795">
    <property type="entry name" value="HupE_UreJ_2"/>
    <property type="match status" value="1"/>
</dbReference>
<feature type="transmembrane region" description="Helical" evidence="1">
    <location>
        <begin position="313"/>
        <end position="332"/>
    </location>
</feature>
<feature type="transmembrane region" description="Helical" evidence="1">
    <location>
        <begin position="262"/>
        <end position="282"/>
    </location>
</feature>
<reference evidence="3" key="1">
    <citation type="submission" date="2015-09" db="EMBL/GenBank/DDBJ databases">
        <authorList>
            <person name="Rodrigo-Torres L."/>
            <person name="Arahal D.R."/>
        </authorList>
    </citation>
    <scope>NUCLEOTIDE SEQUENCE [LARGE SCALE GENOMIC DNA]</scope>
    <source>
        <strain evidence="3">CECT 4293</strain>
    </source>
</reference>
<keyword evidence="1" id="KW-1133">Transmembrane helix</keyword>
<feature type="transmembrane region" description="Helical" evidence="1">
    <location>
        <begin position="376"/>
        <end position="398"/>
    </location>
</feature>
<organism evidence="2 3">
    <name type="scientific">Ruegeria atlantica</name>
    <dbReference type="NCBI Taxonomy" id="81569"/>
    <lineage>
        <taxon>Bacteria</taxon>
        <taxon>Pseudomonadati</taxon>
        <taxon>Pseudomonadota</taxon>
        <taxon>Alphaproteobacteria</taxon>
        <taxon>Rhodobacterales</taxon>
        <taxon>Roseobacteraceae</taxon>
        <taxon>Ruegeria</taxon>
    </lineage>
</organism>
<proteinExistence type="predicted"/>